<keyword evidence="2" id="KW-1185">Reference proteome</keyword>
<name>A0ABN2QD46_9ACTN</name>
<proteinExistence type="predicted"/>
<protein>
    <recommendedName>
        <fullName evidence="3">DUF1508 domain-containing protein</fullName>
    </recommendedName>
</protein>
<sequence>MARARYICRSSRPGPARTGAPLWRLVGANNRELGRAPEAVAGEGTCCEAVLALQAKLPDASGRVKLAGTANTWSWTVECDGELLAVSGRAYLRQRECQYSLWQFLAAAAVATVAASAEHSGPHLCAQ</sequence>
<evidence type="ECO:0000313" key="2">
    <source>
        <dbReference type="Proteomes" id="UP001499854"/>
    </source>
</evidence>
<comment type="caution">
    <text evidence="1">The sequence shown here is derived from an EMBL/GenBank/DDBJ whole genome shotgun (WGS) entry which is preliminary data.</text>
</comment>
<accession>A0ABN2QD46</accession>
<dbReference type="RefSeq" id="WP_344654801.1">
    <property type="nucleotide sequence ID" value="NZ_BAAAQM010000001.1"/>
</dbReference>
<dbReference type="Proteomes" id="UP001499854">
    <property type="component" value="Unassembled WGS sequence"/>
</dbReference>
<dbReference type="EMBL" id="BAAAQM010000001">
    <property type="protein sequence ID" value="GAA1949297.1"/>
    <property type="molecule type" value="Genomic_DNA"/>
</dbReference>
<organism evidence="1 2">
    <name type="scientific">Catenulispora subtropica</name>
    <dbReference type="NCBI Taxonomy" id="450798"/>
    <lineage>
        <taxon>Bacteria</taxon>
        <taxon>Bacillati</taxon>
        <taxon>Actinomycetota</taxon>
        <taxon>Actinomycetes</taxon>
        <taxon>Catenulisporales</taxon>
        <taxon>Catenulisporaceae</taxon>
        <taxon>Catenulispora</taxon>
    </lineage>
</organism>
<evidence type="ECO:0000313" key="1">
    <source>
        <dbReference type="EMBL" id="GAA1949297.1"/>
    </source>
</evidence>
<reference evidence="1 2" key="1">
    <citation type="journal article" date="2019" name="Int. J. Syst. Evol. Microbiol.">
        <title>The Global Catalogue of Microorganisms (GCM) 10K type strain sequencing project: providing services to taxonomists for standard genome sequencing and annotation.</title>
        <authorList>
            <consortium name="The Broad Institute Genomics Platform"/>
            <consortium name="The Broad Institute Genome Sequencing Center for Infectious Disease"/>
            <person name="Wu L."/>
            <person name="Ma J."/>
        </authorList>
    </citation>
    <scope>NUCLEOTIDE SEQUENCE [LARGE SCALE GENOMIC DNA]</scope>
    <source>
        <strain evidence="1 2">JCM 16013</strain>
    </source>
</reference>
<gene>
    <name evidence="1" type="ORF">GCM10009838_00440</name>
</gene>
<evidence type="ECO:0008006" key="3">
    <source>
        <dbReference type="Google" id="ProtNLM"/>
    </source>
</evidence>